<feature type="compositionally biased region" description="Basic and acidic residues" evidence="1">
    <location>
        <begin position="382"/>
        <end position="399"/>
    </location>
</feature>
<gene>
    <name evidence="4" type="ORF">PG999_005630</name>
</gene>
<dbReference type="Proteomes" id="UP001392437">
    <property type="component" value="Unassembled WGS sequence"/>
</dbReference>
<sequence>MAEAIGLASGLLALATFALKSSVALSTTIRDYQHHPKRVRELIEELDSLSDVLRLLTDTTATDIDLSFLAIPLRQCDSACREFEAELKSCSSRSGSDRTSFRDWMKLRYMGDDIDEFRQMLGGYKSTISIALNIANLRKTTVTIEKLEGYRNLIKATTDDLQDHLHSIDGKLDTIASQAVTESDVDTAEVQLMKKERLSTQQCLTVCSQLSDHIDRIQLEPPANQISSSGKITSDSLQQCKDTLRRTVQMLEKNMLSAVDECMAKSSTAGDPSQAARDYTRLREEWTTIRHCIDHCSMMDDALKENISNIENYATGDDAIQYMVSTDGNTLHGKNRGFGFRPKQVGGHLSDASLQHISTDITRLYSLAAGNSTPSRTSTPVVHEEVVEKHRSSEYRERYGPGVKLTSNPPPSTDTSSFIGGGRAK</sequence>
<evidence type="ECO:0000259" key="3">
    <source>
        <dbReference type="Pfam" id="PF17111"/>
    </source>
</evidence>
<evidence type="ECO:0000313" key="5">
    <source>
        <dbReference type="Proteomes" id="UP001392437"/>
    </source>
</evidence>
<dbReference type="AlphaFoldDB" id="A0AAW0R2N0"/>
<feature type="compositionally biased region" description="Polar residues" evidence="1">
    <location>
        <begin position="371"/>
        <end position="380"/>
    </location>
</feature>
<evidence type="ECO:0000256" key="1">
    <source>
        <dbReference type="SAM" id="MobiDB-lite"/>
    </source>
</evidence>
<reference evidence="4 5" key="1">
    <citation type="submission" date="2023-01" db="EMBL/GenBank/DDBJ databases">
        <title>Analysis of 21 Apiospora genomes using comparative genomics revels a genus with tremendous synthesis potential of carbohydrate active enzymes and secondary metabolites.</title>
        <authorList>
            <person name="Sorensen T."/>
        </authorList>
    </citation>
    <scope>NUCLEOTIDE SEQUENCE [LARGE SCALE GENOMIC DNA]</scope>
    <source>
        <strain evidence="4 5">CBS 117206</strain>
    </source>
</reference>
<proteinExistence type="predicted"/>
<feature type="domain" description="Azaphilone pigments biosynthesis cluster protein L N-terminal" evidence="3">
    <location>
        <begin position="2"/>
        <end position="207"/>
    </location>
</feature>
<evidence type="ECO:0000256" key="2">
    <source>
        <dbReference type="SAM" id="SignalP"/>
    </source>
</evidence>
<comment type="caution">
    <text evidence="4">The sequence shown here is derived from an EMBL/GenBank/DDBJ whole genome shotgun (WGS) entry which is preliminary data.</text>
</comment>
<keyword evidence="5" id="KW-1185">Reference proteome</keyword>
<dbReference type="InterPro" id="IPR031348">
    <property type="entry name" value="PigL_N"/>
</dbReference>
<keyword evidence="2" id="KW-0732">Signal</keyword>
<feature type="region of interest" description="Disordered" evidence="1">
    <location>
        <begin position="371"/>
        <end position="425"/>
    </location>
</feature>
<name>A0AAW0R2N0_9PEZI</name>
<protein>
    <recommendedName>
        <fullName evidence="3">Azaphilone pigments biosynthesis cluster protein L N-terminal domain-containing protein</fullName>
    </recommendedName>
</protein>
<feature type="chain" id="PRO_5043878093" description="Azaphilone pigments biosynthesis cluster protein L N-terminal domain-containing protein" evidence="2">
    <location>
        <begin position="27"/>
        <end position="425"/>
    </location>
</feature>
<dbReference type="EMBL" id="JAQQWP010000004">
    <property type="protein sequence ID" value="KAK8121510.1"/>
    <property type="molecule type" value="Genomic_DNA"/>
</dbReference>
<evidence type="ECO:0000313" key="4">
    <source>
        <dbReference type="EMBL" id="KAK8121510.1"/>
    </source>
</evidence>
<feature type="signal peptide" evidence="2">
    <location>
        <begin position="1"/>
        <end position="26"/>
    </location>
</feature>
<accession>A0AAW0R2N0</accession>
<organism evidence="4 5">
    <name type="scientific">Apiospora kogelbergensis</name>
    <dbReference type="NCBI Taxonomy" id="1337665"/>
    <lineage>
        <taxon>Eukaryota</taxon>
        <taxon>Fungi</taxon>
        <taxon>Dikarya</taxon>
        <taxon>Ascomycota</taxon>
        <taxon>Pezizomycotina</taxon>
        <taxon>Sordariomycetes</taxon>
        <taxon>Xylariomycetidae</taxon>
        <taxon>Amphisphaeriales</taxon>
        <taxon>Apiosporaceae</taxon>
        <taxon>Apiospora</taxon>
    </lineage>
</organism>
<dbReference type="Pfam" id="PF17111">
    <property type="entry name" value="PigL_N"/>
    <property type="match status" value="1"/>
</dbReference>